<dbReference type="Pfam" id="PF08125">
    <property type="entry name" value="Mannitol_dh_C"/>
    <property type="match status" value="1"/>
</dbReference>
<keyword evidence="4 7" id="KW-0560">Oxidoreductase</keyword>
<feature type="domain" description="Mannitol dehydrogenase C-terminal" evidence="9">
    <location>
        <begin position="205"/>
        <end position="381"/>
    </location>
</feature>
<sequence>MKQAVHFGAGNIGRGFIGAILSKAGYQVTFVDVNKAVIDELNEKGSYTVQIASAEQASFVVENVSGIHSSSEHERLNETIAKASLITASVGPNILTHIAKDIAAGLAYAEEQSMLKELNVVACENMIQATDFLRGEIEGHLNDTIKERVLSKVGFPNSAVDRIVPIQHHDDLLTVQVEPFFEWVVEEPSWKGSIPNMEGVQFVEDLSPFIERKLLTVNTGHAAIAYIGLQEGYVTVDRAMENAAIKEKVEQVLSETSEFLVGKYELDPEQHKAYVNKIISRFENPYLSDELSRVGRSPLRKLSAKERLVYPARALMEQGREPNALIDTIAAALHFKNEEDQEAIALQAAIEEHGVKKAFADAADLPEDDVLVVAVVRKYAAAVR</sequence>
<dbReference type="RefSeq" id="WP_041085982.1">
    <property type="nucleotide sequence ID" value="NZ_JXRP01000006.1"/>
</dbReference>
<name>A0A0C2SDY8_9BACL</name>
<dbReference type="SUPFAM" id="SSF48179">
    <property type="entry name" value="6-phosphogluconate dehydrogenase C-terminal domain-like"/>
    <property type="match status" value="1"/>
</dbReference>
<dbReference type="InterPro" id="IPR023028">
    <property type="entry name" value="Mannitol_1_phos_5_DH"/>
</dbReference>
<dbReference type="Gene3D" id="1.10.1040.10">
    <property type="entry name" value="N-(1-d-carboxylethyl)-l-norvaline Dehydrogenase, domain 2"/>
    <property type="match status" value="1"/>
</dbReference>
<dbReference type="InterPro" id="IPR008927">
    <property type="entry name" value="6-PGluconate_DH-like_C_sf"/>
</dbReference>
<dbReference type="InterPro" id="IPR000669">
    <property type="entry name" value="Mannitol_DH"/>
</dbReference>
<evidence type="ECO:0000256" key="4">
    <source>
        <dbReference type="ARBA" id="ARBA00023002"/>
    </source>
</evidence>
<dbReference type="OrthoDB" id="271711at2"/>
<evidence type="ECO:0000313" key="11">
    <source>
        <dbReference type="Proteomes" id="UP000031938"/>
    </source>
</evidence>
<proteinExistence type="inferred from homology"/>
<dbReference type="NCBIfam" id="NF002646">
    <property type="entry name" value="PRK02318.1-2"/>
    <property type="match status" value="1"/>
</dbReference>
<dbReference type="InterPro" id="IPR023027">
    <property type="entry name" value="Mannitol_DH_CS"/>
</dbReference>
<dbReference type="SUPFAM" id="SSF51735">
    <property type="entry name" value="NAD(P)-binding Rossmann-fold domains"/>
    <property type="match status" value="1"/>
</dbReference>
<dbReference type="Gene3D" id="3.40.50.720">
    <property type="entry name" value="NAD(P)-binding Rossmann-like Domain"/>
    <property type="match status" value="1"/>
</dbReference>
<reference evidence="10 11" key="1">
    <citation type="submission" date="2015-01" db="EMBL/GenBank/DDBJ databases">
        <title>Genome sequencing of Jeotgalibacillus soli.</title>
        <authorList>
            <person name="Goh K.M."/>
            <person name="Chan K.-G."/>
            <person name="Yaakop A.S."/>
            <person name="Ee R."/>
            <person name="Gan H.M."/>
            <person name="Chan C.S."/>
        </authorList>
    </citation>
    <scope>NUCLEOTIDE SEQUENCE [LARGE SCALE GENOMIC DNA]</scope>
    <source>
        <strain evidence="10 11">P9</strain>
    </source>
</reference>
<dbReference type="STRING" id="889306.KP78_05390"/>
<evidence type="ECO:0000313" key="10">
    <source>
        <dbReference type="EMBL" id="KIL52169.1"/>
    </source>
</evidence>
<evidence type="ECO:0000256" key="5">
    <source>
        <dbReference type="ARBA" id="ARBA00023027"/>
    </source>
</evidence>
<dbReference type="PATRIC" id="fig|889306.3.peg.537"/>
<dbReference type="Proteomes" id="UP000031938">
    <property type="component" value="Unassembled WGS sequence"/>
</dbReference>
<dbReference type="PROSITE" id="PS00974">
    <property type="entry name" value="MANNITOL_DHGENASE"/>
    <property type="match status" value="1"/>
</dbReference>
<protein>
    <recommendedName>
        <fullName evidence="3 7">Mannitol-1-phosphate 5-dehydrogenase</fullName>
        <ecNumber evidence="2 7">1.1.1.17</ecNumber>
    </recommendedName>
</protein>
<dbReference type="Pfam" id="PF01232">
    <property type="entry name" value="Mannitol_dh"/>
    <property type="match status" value="1"/>
</dbReference>
<evidence type="ECO:0000259" key="9">
    <source>
        <dbReference type="Pfam" id="PF08125"/>
    </source>
</evidence>
<evidence type="ECO:0000256" key="7">
    <source>
        <dbReference type="HAMAP-Rule" id="MF_00196"/>
    </source>
</evidence>
<dbReference type="EC" id="1.1.1.17" evidence="2 7"/>
<dbReference type="GO" id="GO:0005829">
    <property type="term" value="C:cytosol"/>
    <property type="evidence" value="ECO:0007669"/>
    <property type="project" value="TreeGrafter"/>
</dbReference>
<evidence type="ECO:0000256" key="2">
    <source>
        <dbReference type="ARBA" id="ARBA00012939"/>
    </source>
</evidence>
<dbReference type="NCBIfam" id="NF002647">
    <property type="entry name" value="PRK02318.1-3"/>
    <property type="match status" value="1"/>
</dbReference>
<dbReference type="PANTHER" id="PTHR30524">
    <property type="entry name" value="MANNITOL-1-PHOSPHATE 5-DEHYDROGENASE"/>
    <property type="match status" value="1"/>
</dbReference>
<gene>
    <name evidence="7" type="primary">mtlD</name>
    <name evidence="10" type="ORF">KP78_05390</name>
</gene>
<evidence type="ECO:0000259" key="8">
    <source>
        <dbReference type="Pfam" id="PF01232"/>
    </source>
</evidence>
<dbReference type="GO" id="GO:0008926">
    <property type="term" value="F:mannitol-1-phosphate 5-dehydrogenase activity"/>
    <property type="evidence" value="ECO:0007669"/>
    <property type="project" value="UniProtKB-UniRule"/>
</dbReference>
<dbReference type="InterPro" id="IPR013118">
    <property type="entry name" value="Mannitol_DH_C"/>
</dbReference>
<comment type="caution">
    <text evidence="10">The sequence shown here is derived from an EMBL/GenBank/DDBJ whole genome shotgun (WGS) entry which is preliminary data.</text>
</comment>
<dbReference type="AlphaFoldDB" id="A0A0C2SDY8"/>
<dbReference type="PRINTS" id="PR00084">
    <property type="entry name" value="MTLDHDRGNASE"/>
</dbReference>
<feature type="domain" description="Mannitol dehydrogenase N-terminal" evidence="8">
    <location>
        <begin position="3"/>
        <end position="198"/>
    </location>
</feature>
<evidence type="ECO:0000256" key="3">
    <source>
        <dbReference type="ARBA" id="ARBA00016219"/>
    </source>
</evidence>
<dbReference type="InterPro" id="IPR036291">
    <property type="entry name" value="NAD(P)-bd_dom_sf"/>
</dbReference>
<dbReference type="EMBL" id="JXRP01000006">
    <property type="protein sequence ID" value="KIL52169.1"/>
    <property type="molecule type" value="Genomic_DNA"/>
</dbReference>
<dbReference type="PANTHER" id="PTHR30524:SF0">
    <property type="entry name" value="ALTRONATE OXIDOREDUCTASE-RELATED"/>
    <property type="match status" value="1"/>
</dbReference>
<dbReference type="HAMAP" id="MF_00196">
    <property type="entry name" value="Mannitol_dehydrog"/>
    <property type="match status" value="1"/>
</dbReference>
<comment type="similarity">
    <text evidence="1 7">Belongs to the mannitol dehydrogenase family.</text>
</comment>
<dbReference type="GO" id="GO:0019592">
    <property type="term" value="P:mannitol catabolic process"/>
    <property type="evidence" value="ECO:0007669"/>
    <property type="project" value="TreeGrafter"/>
</dbReference>
<evidence type="ECO:0000256" key="6">
    <source>
        <dbReference type="ARBA" id="ARBA00048615"/>
    </source>
</evidence>
<keyword evidence="5 7" id="KW-0520">NAD</keyword>
<evidence type="ECO:0000256" key="1">
    <source>
        <dbReference type="ARBA" id="ARBA00006541"/>
    </source>
</evidence>
<dbReference type="InterPro" id="IPR013328">
    <property type="entry name" value="6PGD_dom2"/>
</dbReference>
<dbReference type="NCBIfam" id="NF002652">
    <property type="entry name" value="PRK02318.2-5"/>
    <property type="match status" value="1"/>
</dbReference>
<feature type="binding site" evidence="7">
    <location>
        <begin position="4"/>
        <end position="15"/>
    </location>
    <ligand>
        <name>NAD(+)</name>
        <dbReference type="ChEBI" id="CHEBI:57540"/>
    </ligand>
</feature>
<keyword evidence="11" id="KW-1185">Reference proteome</keyword>
<comment type="catalytic activity">
    <reaction evidence="6 7">
        <text>D-mannitol 1-phosphate + NAD(+) = beta-D-fructose 6-phosphate + NADH + H(+)</text>
        <dbReference type="Rhea" id="RHEA:19661"/>
        <dbReference type="ChEBI" id="CHEBI:15378"/>
        <dbReference type="ChEBI" id="CHEBI:57540"/>
        <dbReference type="ChEBI" id="CHEBI:57634"/>
        <dbReference type="ChEBI" id="CHEBI:57945"/>
        <dbReference type="ChEBI" id="CHEBI:61381"/>
        <dbReference type="EC" id="1.1.1.17"/>
    </reaction>
</comment>
<accession>A0A0C2SDY8</accession>
<organism evidence="10 11">
    <name type="scientific">Jeotgalibacillus soli</name>
    <dbReference type="NCBI Taxonomy" id="889306"/>
    <lineage>
        <taxon>Bacteria</taxon>
        <taxon>Bacillati</taxon>
        <taxon>Bacillota</taxon>
        <taxon>Bacilli</taxon>
        <taxon>Bacillales</taxon>
        <taxon>Caryophanaceae</taxon>
        <taxon>Jeotgalibacillus</taxon>
    </lineage>
</organism>
<dbReference type="InterPro" id="IPR013131">
    <property type="entry name" value="Mannitol_DH_N"/>
</dbReference>